<dbReference type="InterPro" id="IPR016786">
    <property type="entry name" value="YdeI_bac"/>
</dbReference>
<protein>
    <submittedName>
        <fullName evidence="2">DUF1801 domain-containing protein</fullName>
    </submittedName>
</protein>
<dbReference type="Gene3D" id="3.90.1150.200">
    <property type="match status" value="1"/>
</dbReference>
<dbReference type="SUPFAM" id="SSF159888">
    <property type="entry name" value="YdhG-like"/>
    <property type="match status" value="1"/>
</dbReference>
<evidence type="ECO:0000313" key="3">
    <source>
        <dbReference type="Proteomes" id="UP001529085"/>
    </source>
</evidence>
<gene>
    <name evidence="2" type="ORF">P7122_14920</name>
</gene>
<dbReference type="Gene3D" id="3.40.5.90">
    <property type="entry name" value="CDGSH iron-sulfur domain, mitoNEET-type"/>
    <property type="match status" value="1"/>
</dbReference>
<dbReference type="PIRSF" id="PIRSF021308">
    <property type="entry name" value="UCP021308"/>
    <property type="match status" value="1"/>
</dbReference>
<name>A0ABT6G558_9FLAO</name>
<evidence type="ECO:0000313" key="2">
    <source>
        <dbReference type="EMBL" id="MDG4717177.1"/>
    </source>
</evidence>
<reference evidence="2 3" key="1">
    <citation type="submission" date="2023-03" db="EMBL/GenBank/DDBJ databases">
        <title>Strain YYF002 represents a novel species in the genus Winogradskyella isolated from seawater.</title>
        <authorList>
            <person name="Fu Z.-Y."/>
        </authorList>
    </citation>
    <scope>NUCLEOTIDE SEQUENCE [LARGE SCALE GENOMIC DNA]</scope>
    <source>
        <strain evidence="2 3">YYF002</strain>
    </source>
</reference>
<dbReference type="Pfam" id="PF13376">
    <property type="entry name" value="OmdA"/>
    <property type="match status" value="1"/>
</dbReference>
<feature type="domain" description="YdhG-like" evidence="1">
    <location>
        <begin position="15"/>
        <end position="112"/>
    </location>
</feature>
<dbReference type="InterPro" id="IPR042216">
    <property type="entry name" value="MitoNEET_CISD"/>
</dbReference>
<sequence>MNPKVTAYLDNLNRWQEELTLLRKIVLNCNLTEAYKWKHPCYTYKNKNVVIIHDFKDYCAISFLKGSLLKDTEGILIQPTENIQASRQIRFTKLNEIKTLSTIIKHYIFEAIEVEKSGQKVTYKALSDYDIPAELEEQFQNDNDFKNAFSNLTPGRQKGYLLFFNKAKQSKTKTNRIENNKQRILDGYGLTDCTCGLSKRKPNCDGSHKQLNA</sequence>
<dbReference type="EMBL" id="JARSBN010000010">
    <property type="protein sequence ID" value="MDG4717177.1"/>
    <property type="molecule type" value="Genomic_DNA"/>
</dbReference>
<comment type="caution">
    <text evidence="2">The sequence shown here is derived from an EMBL/GenBank/DDBJ whole genome shotgun (WGS) entry which is preliminary data.</text>
</comment>
<dbReference type="InterPro" id="IPR014922">
    <property type="entry name" value="YdhG-like"/>
</dbReference>
<dbReference type="Pfam" id="PF08818">
    <property type="entry name" value="DUF1801"/>
    <property type="match status" value="1"/>
</dbReference>
<dbReference type="Proteomes" id="UP001529085">
    <property type="component" value="Unassembled WGS sequence"/>
</dbReference>
<keyword evidence="3" id="KW-1185">Reference proteome</keyword>
<organism evidence="2 3">
    <name type="scientific">Winogradskyella marincola</name>
    <dbReference type="NCBI Taxonomy" id="3037795"/>
    <lineage>
        <taxon>Bacteria</taxon>
        <taxon>Pseudomonadati</taxon>
        <taxon>Bacteroidota</taxon>
        <taxon>Flavobacteriia</taxon>
        <taxon>Flavobacteriales</taxon>
        <taxon>Flavobacteriaceae</taxon>
        <taxon>Winogradskyella</taxon>
    </lineage>
</organism>
<proteinExistence type="predicted"/>
<accession>A0ABT6G558</accession>
<dbReference type="RefSeq" id="WP_278006600.1">
    <property type="nucleotide sequence ID" value="NZ_JARSBN010000010.1"/>
</dbReference>
<evidence type="ECO:0000259" key="1">
    <source>
        <dbReference type="Pfam" id="PF08818"/>
    </source>
</evidence>